<evidence type="ECO:0000313" key="2">
    <source>
        <dbReference type="Proteomes" id="UP000790709"/>
    </source>
</evidence>
<reference evidence="1" key="1">
    <citation type="journal article" date="2021" name="New Phytol.">
        <title>Evolutionary innovations through gain and loss of genes in the ectomycorrhizal Boletales.</title>
        <authorList>
            <person name="Wu G."/>
            <person name="Miyauchi S."/>
            <person name="Morin E."/>
            <person name="Kuo A."/>
            <person name="Drula E."/>
            <person name="Varga T."/>
            <person name="Kohler A."/>
            <person name="Feng B."/>
            <person name="Cao Y."/>
            <person name="Lipzen A."/>
            <person name="Daum C."/>
            <person name="Hundley H."/>
            <person name="Pangilinan J."/>
            <person name="Johnson J."/>
            <person name="Barry K."/>
            <person name="LaButti K."/>
            <person name="Ng V."/>
            <person name="Ahrendt S."/>
            <person name="Min B."/>
            <person name="Choi I.G."/>
            <person name="Park H."/>
            <person name="Plett J.M."/>
            <person name="Magnuson J."/>
            <person name="Spatafora J.W."/>
            <person name="Nagy L.G."/>
            <person name="Henrissat B."/>
            <person name="Grigoriev I.V."/>
            <person name="Yang Z.L."/>
            <person name="Xu J."/>
            <person name="Martin F.M."/>
        </authorList>
    </citation>
    <scope>NUCLEOTIDE SEQUENCE</scope>
    <source>
        <strain evidence="1">KUC20120723A-06</strain>
    </source>
</reference>
<protein>
    <submittedName>
        <fullName evidence="1">Uncharacterized protein</fullName>
    </submittedName>
</protein>
<proteinExistence type="predicted"/>
<name>A0ACB8BA63_9AGAM</name>
<sequence length="95" mass="10377">MNMFKLITAIFSLHAFFVVSTSADCHFLVFPKENYGVGKDNTFYTYSSDCDGLSNGKPANIIRSPYMAMLAAKGLILEALLAHGASLVSARLPKR</sequence>
<evidence type="ECO:0000313" key="1">
    <source>
        <dbReference type="EMBL" id="KAH7922359.1"/>
    </source>
</evidence>
<keyword evidence="2" id="KW-1185">Reference proteome</keyword>
<accession>A0ACB8BA63</accession>
<dbReference type="Proteomes" id="UP000790709">
    <property type="component" value="Unassembled WGS sequence"/>
</dbReference>
<gene>
    <name evidence="1" type="ORF">BV22DRAFT_663953</name>
</gene>
<dbReference type="EMBL" id="MU266488">
    <property type="protein sequence ID" value="KAH7922359.1"/>
    <property type="molecule type" value="Genomic_DNA"/>
</dbReference>
<comment type="caution">
    <text evidence="1">The sequence shown here is derived from an EMBL/GenBank/DDBJ whole genome shotgun (WGS) entry which is preliminary data.</text>
</comment>
<organism evidence="1 2">
    <name type="scientific">Leucogyrophana mollusca</name>
    <dbReference type="NCBI Taxonomy" id="85980"/>
    <lineage>
        <taxon>Eukaryota</taxon>
        <taxon>Fungi</taxon>
        <taxon>Dikarya</taxon>
        <taxon>Basidiomycota</taxon>
        <taxon>Agaricomycotina</taxon>
        <taxon>Agaricomycetes</taxon>
        <taxon>Agaricomycetidae</taxon>
        <taxon>Boletales</taxon>
        <taxon>Boletales incertae sedis</taxon>
        <taxon>Leucogyrophana</taxon>
    </lineage>
</organism>